<keyword evidence="4" id="KW-1185">Reference proteome</keyword>
<protein>
    <submittedName>
        <fullName evidence="3">Uncharacterized protein</fullName>
    </submittedName>
</protein>
<feature type="compositionally biased region" description="Basic and acidic residues" evidence="2">
    <location>
        <begin position="140"/>
        <end position="159"/>
    </location>
</feature>
<feature type="compositionally biased region" description="Low complexity" evidence="2">
    <location>
        <begin position="169"/>
        <end position="180"/>
    </location>
</feature>
<feature type="region of interest" description="Disordered" evidence="2">
    <location>
        <begin position="1"/>
        <end position="27"/>
    </location>
</feature>
<gene>
    <name evidence="3" type="ORF">MsAg5_18030</name>
</gene>
<comment type="caution">
    <text evidence="3">The sequence shown here is derived from an EMBL/GenBank/DDBJ whole genome shotgun (WGS) entry which is preliminary data.</text>
</comment>
<dbReference type="Proteomes" id="UP001271789">
    <property type="component" value="Unassembled WGS sequence"/>
</dbReference>
<feature type="region of interest" description="Disordered" evidence="2">
    <location>
        <begin position="140"/>
        <end position="212"/>
    </location>
</feature>
<proteinExistence type="predicted"/>
<dbReference type="EMBL" id="JAWDKD010000030">
    <property type="protein sequence ID" value="MDV0447884.1"/>
    <property type="molecule type" value="Genomic_DNA"/>
</dbReference>
<sequence>MSQNKEKNLKNNSQKSSKKMKFEKADAKRGNLEKIGKSVKKIGKANVNFRLPDDLKTKIESEKQPDEVVSIALAEYYSGLRKREELAVQREIDNNIIEVQRRHISDLKDQLAASNRNYEELIRIHQAYMLQVQPLIENAKKPEIESSKPESKTEPEPKFKSQTPTEKPGAGNLDDAAGGASENAVPADLNKQEEPKPDSQTAAKKKWYQFWK</sequence>
<accession>A0AAE4MKH5</accession>
<name>A0AAE4MKH5_9EURY</name>
<organism evidence="3 4">
    <name type="scientific">Methanolapillus africanus</name>
    <dbReference type="NCBI Taxonomy" id="3028297"/>
    <lineage>
        <taxon>Archaea</taxon>
        <taxon>Methanobacteriati</taxon>
        <taxon>Methanobacteriota</taxon>
        <taxon>Stenosarchaea group</taxon>
        <taxon>Methanomicrobia</taxon>
        <taxon>Methanosarcinales</taxon>
        <taxon>Methanosarcinaceae</taxon>
        <taxon>Methanolapillus</taxon>
    </lineage>
</organism>
<evidence type="ECO:0000313" key="3">
    <source>
        <dbReference type="EMBL" id="MDV0447884.1"/>
    </source>
</evidence>
<evidence type="ECO:0000256" key="1">
    <source>
        <dbReference type="SAM" id="Coils"/>
    </source>
</evidence>
<dbReference type="RefSeq" id="WP_338100333.1">
    <property type="nucleotide sequence ID" value="NZ_JAWDKD010000030.1"/>
</dbReference>
<reference evidence="3" key="1">
    <citation type="submission" date="2023-06" db="EMBL/GenBank/DDBJ databases">
        <title>Genome sequence of Methanosarcinaceae archaeon Ag5.</title>
        <authorList>
            <person name="Protasov E."/>
            <person name="Platt K."/>
            <person name="Poehlein A."/>
            <person name="Daniel R."/>
            <person name="Brune A."/>
        </authorList>
    </citation>
    <scope>NUCLEOTIDE SEQUENCE</scope>
    <source>
        <strain evidence="3">Ag5</strain>
    </source>
</reference>
<keyword evidence="1" id="KW-0175">Coiled coil</keyword>
<evidence type="ECO:0000313" key="4">
    <source>
        <dbReference type="Proteomes" id="UP001271789"/>
    </source>
</evidence>
<evidence type="ECO:0000256" key="2">
    <source>
        <dbReference type="SAM" id="MobiDB-lite"/>
    </source>
</evidence>
<dbReference type="AlphaFoldDB" id="A0AAE4MKH5"/>
<feature type="compositionally biased region" description="Basic residues" evidence="2">
    <location>
        <begin position="203"/>
        <end position="212"/>
    </location>
</feature>
<feature type="coiled-coil region" evidence="1">
    <location>
        <begin position="97"/>
        <end position="124"/>
    </location>
</feature>